<dbReference type="EMBL" id="BSOS01000065">
    <property type="protein sequence ID" value="GLR67303.1"/>
    <property type="molecule type" value="Genomic_DNA"/>
</dbReference>
<reference evidence="4" key="1">
    <citation type="journal article" date="2019" name="Int. J. Syst. Evol. Microbiol.">
        <title>The Global Catalogue of Microorganisms (GCM) 10K type strain sequencing project: providing services to taxonomists for standard genome sequencing and annotation.</title>
        <authorList>
            <consortium name="The Broad Institute Genomics Platform"/>
            <consortium name="The Broad Institute Genome Sequencing Center for Infectious Disease"/>
            <person name="Wu L."/>
            <person name="Ma J."/>
        </authorList>
    </citation>
    <scope>NUCLEOTIDE SEQUENCE [LARGE SCALE GENOMIC DNA]</scope>
    <source>
        <strain evidence="4">NBRC 112502</strain>
    </source>
</reference>
<dbReference type="Pfam" id="PF02517">
    <property type="entry name" value="Rce1-like"/>
    <property type="match status" value="1"/>
</dbReference>
<evidence type="ECO:0000313" key="4">
    <source>
        <dbReference type="Proteomes" id="UP001156641"/>
    </source>
</evidence>
<keyword evidence="1" id="KW-1133">Transmembrane helix</keyword>
<proteinExistence type="predicted"/>
<feature type="transmembrane region" description="Helical" evidence="1">
    <location>
        <begin position="83"/>
        <end position="105"/>
    </location>
</feature>
<feature type="transmembrane region" description="Helical" evidence="1">
    <location>
        <begin position="269"/>
        <end position="288"/>
    </location>
</feature>
<keyword evidence="1" id="KW-0472">Membrane</keyword>
<feature type="transmembrane region" description="Helical" evidence="1">
    <location>
        <begin position="237"/>
        <end position="263"/>
    </location>
</feature>
<name>A0ABQ6A7N4_9PROT</name>
<dbReference type="Proteomes" id="UP001156641">
    <property type="component" value="Unassembled WGS sequence"/>
</dbReference>
<dbReference type="PANTHER" id="PTHR36435">
    <property type="entry name" value="SLR1288 PROTEIN"/>
    <property type="match status" value="1"/>
</dbReference>
<keyword evidence="1" id="KW-0812">Transmembrane</keyword>
<feature type="transmembrane region" description="Helical" evidence="1">
    <location>
        <begin position="42"/>
        <end position="63"/>
    </location>
</feature>
<organism evidence="3 4">
    <name type="scientific">Acidocella aquatica</name>
    <dbReference type="NCBI Taxonomy" id="1922313"/>
    <lineage>
        <taxon>Bacteria</taxon>
        <taxon>Pseudomonadati</taxon>
        <taxon>Pseudomonadota</taxon>
        <taxon>Alphaproteobacteria</taxon>
        <taxon>Acetobacterales</taxon>
        <taxon>Acidocellaceae</taxon>
        <taxon>Acidocella</taxon>
    </lineage>
</organism>
<dbReference type="RefSeq" id="WP_284258032.1">
    <property type="nucleotide sequence ID" value="NZ_BSOS01000065.1"/>
</dbReference>
<feature type="transmembrane region" description="Helical" evidence="1">
    <location>
        <begin position="213"/>
        <end position="230"/>
    </location>
</feature>
<feature type="transmembrane region" description="Helical" evidence="1">
    <location>
        <begin position="167"/>
        <end position="193"/>
    </location>
</feature>
<protein>
    <recommendedName>
        <fullName evidence="2">CAAX prenyl protease 2/Lysostaphin resistance protein A-like domain-containing protein</fullName>
    </recommendedName>
</protein>
<dbReference type="InterPro" id="IPR003675">
    <property type="entry name" value="Rce1/LyrA-like_dom"/>
</dbReference>
<keyword evidence="4" id="KW-1185">Reference proteome</keyword>
<gene>
    <name evidence="3" type="ORF">GCM10010909_19840</name>
</gene>
<evidence type="ECO:0000259" key="2">
    <source>
        <dbReference type="Pfam" id="PF02517"/>
    </source>
</evidence>
<accession>A0ABQ6A7N4</accession>
<comment type="caution">
    <text evidence="3">The sequence shown here is derived from an EMBL/GenBank/DDBJ whole genome shotgun (WGS) entry which is preliminary data.</text>
</comment>
<feature type="domain" description="CAAX prenyl protease 2/Lysostaphin resistance protein A-like" evidence="2">
    <location>
        <begin position="216"/>
        <end position="306"/>
    </location>
</feature>
<dbReference type="PANTHER" id="PTHR36435:SF1">
    <property type="entry name" value="CAAX AMINO TERMINAL PROTEASE FAMILY PROTEIN"/>
    <property type="match status" value="1"/>
</dbReference>
<feature type="transmembrane region" description="Helical" evidence="1">
    <location>
        <begin position="125"/>
        <end position="146"/>
    </location>
</feature>
<evidence type="ECO:0000313" key="3">
    <source>
        <dbReference type="EMBL" id="GLR67303.1"/>
    </source>
</evidence>
<evidence type="ECO:0000256" key="1">
    <source>
        <dbReference type="SAM" id="Phobius"/>
    </source>
</evidence>
<sequence length="318" mass="33652">MRRILVSLAWLAGFALLGGVAMDVFIQVMFPHVHAPALRMKLIGLGAEFGFNLFVLAMCFALLPGARRPPGAAARFGVAQGIWGMAGFGLAMASGGAVLANVLTLEDFTLLARHAQARVDFTGQPFLLAMVLAGECAAALWVVWYLRQLGAARVEDGGETGIGWCAAPALGYVSAAVMAVWIVCSVGLLFHFFPPDMRALRNLPEARLFEASGVAALPLLVVAVFIGPALEEIVFRGIAFAGLAARLGPGWAGVVTTLVFMAAHAPEKMYYPPGFIDVGLMAACAVVLRLKFRSIRPAIVLHILYNGGSMLAAGLFVR</sequence>
<feature type="transmembrane region" description="Helical" evidence="1">
    <location>
        <begin position="300"/>
        <end position="317"/>
    </location>
</feature>
<dbReference type="InterPro" id="IPR052710">
    <property type="entry name" value="CAAX_protease"/>
</dbReference>